<dbReference type="AlphaFoldDB" id="A0A1A9WUH4"/>
<name>A0A1A9WUH4_9MUSC</name>
<evidence type="ECO:0000313" key="2">
    <source>
        <dbReference type="Proteomes" id="UP000091820"/>
    </source>
</evidence>
<dbReference type="EnsemblMetazoa" id="GBRI032608-RA">
    <property type="protein sequence ID" value="GBRI032608-PA"/>
    <property type="gene ID" value="GBRI032608"/>
</dbReference>
<protein>
    <submittedName>
        <fullName evidence="1">Uncharacterized protein</fullName>
    </submittedName>
</protein>
<reference evidence="2" key="1">
    <citation type="submission" date="2014-03" db="EMBL/GenBank/DDBJ databases">
        <authorList>
            <person name="Aksoy S."/>
            <person name="Warren W."/>
            <person name="Wilson R.K."/>
        </authorList>
    </citation>
    <scope>NUCLEOTIDE SEQUENCE [LARGE SCALE GENOMIC DNA]</scope>
    <source>
        <strain evidence="2">IAEA</strain>
    </source>
</reference>
<keyword evidence="2" id="KW-1185">Reference proteome</keyword>
<dbReference type="VEuPathDB" id="VectorBase:GBRI032608"/>
<accession>A0A1A9WUH4</accession>
<dbReference type="Proteomes" id="UP000091820">
    <property type="component" value="Unassembled WGS sequence"/>
</dbReference>
<organism evidence="1 2">
    <name type="scientific">Glossina brevipalpis</name>
    <dbReference type="NCBI Taxonomy" id="37001"/>
    <lineage>
        <taxon>Eukaryota</taxon>
        <taxon>Metazoa</taxon>
        <taxon>Ecdysozoa</taxon>
        <taxon>Arthropoda</taxon>
        <taxon>Hexapoda</taxon>
        <taxon>Insecta</taxon>
        <taxon>Pterygota</taxon>
        <taxon>Neoptera</taxon>
        <taxon>Endopterygota</taxon>
        <taxon>Diptera</taxon>
        <taxon>Brachycera</taxon>
        <taxon>Muscomorpha</taxon>
        <taxon>Hippoboscoidea</taxon>
        <taxon>Glossinidae</taxon>
        <taxon>Glossina</taxon>
    </lineage>
</organism>
<proteinExistence type="predicted"/>
<evidence type="ECO:0000313" key="1">
    <source>
        <dbReference type="EnsemblMetazoa" id="GBRI032608-PA"/>
    </source>
</evidence>
<sequence length="126" mass="14168">MTCFPLKQTAGHYLKPLYTRIVYKNVFGGFCSGIFQAIVYPDEEAHKIRDLSLDMQSFLLDRNLNEIPRPSAAHITETSSFKVHLTPARNHSLAIGIIAFPALMEDVQVRFSSICITTMEKGSLHV</sequence>
<reference evidence="1" key="2">
    <citation type="submission" date="2020-05" db="UniProtKB">
        <authorList>
            <consortium name="EnsemblMetazoa"/>
        </authorList>
    </citation>
    <scope>IDENTIFICATION</scope>
    <source>
        <strain evidence="1">IAEA</strain>
    </source>
</reference>